<keyword evidence="3" id="KW-1185">Reference proteome</keyword>
<gene>
    <name evidence="2" type="ORF">LH29_13825</name>
</gene>
<reference evidence="2 3" key="1">
    <citation type="submission" date="2014-09" db="EMBL/GenBank/DDBJ databases">
        <title>Draft Genome Sequence of Draconibacterium sp. JN14CK-3.</title>
        <authorList>
            <person name="Dong C."/>
            <person name="Lai Q."/>
            <person name="Shao Z."/>
        </authorList>
    </citation>
    <scope>NUCLEOTIDE SEQUENCE [LARGE SCALE GENOMIC DNA]</scope>
    <source>
        <strain evidence="2 3">JN14CK-3</strain>
    </source>
</reference>
<dbReference type="EMBL" id="JRHC01000003">
    <property type="protein sequence ID" value="KJF43315.1"/>
    <property type="molecule type" value="Genomic_DNA"/>
</dbReference>
<accession>A0A0D8J8K5</accession>
<evidence type="ECO:0000259" key="1">
    <source>
        <dbReference type="Pfam" id="PF05170"/>
    </source>
</evidence>
<dbReference type="GO" id="GO:0090313">
    <property type="term" value="P:regulation of protein targeting to membrane"/>
    <property type="evidence" value="ECO:0007669"/>
    <property type="project" value="TreeGrafter"/>
</dbReference>
<organism evidence="2 3">
    <name type="scientific">Draconibacterium sediminis</name>
    <dbReference type="NCBI Taxonomy" id="1544798"/>
    <lineage>
        <taxon>Bacteria</taxon>
        <taxon>Pseudomonadati</taxon>
        <taxon>Bacteroidota</taxon>
        <taxon>Bacteroidia</taxon>
        <taxon>Marinilabiliales</taxon>
        <taxon>Prolixibacteraceae</taxon>
        <taxon>Draconibacterium</taxon>
    </lineage>
</organism>
<proteinExistence type="predicted"/>
<name>A0A0D8J8K5_9BACT</name>
<evidence type="ECO:0000313" key="3">
    <source>
        <dbReference type="Proteomes" id="UP000032544"/>
    </source>
</evidence>
<dbReference type="PANTHER" id="PTHR30441:SF8">
    <property type="entry name" value="DUF748 DOMAIN-CONTAINING PROTEIN"/>
    <property type="match status" value="1"/>
</dbReference>
<sequence length="824" mass="90616">MKRILVIILIVIVVLFGAILAIPVFFKQNILNTAKTTLNKQLNAEVEFADLKLSLFKNFPKVTVDLQDVLIKGKAEFAQDTLLNIPRFAATMNLSSLFSSDRSIEEIILEKPSLNLVVAESGNLNWDVAPASASAEKESATRADAEEFQLALENIEVKDARLIYNDKLAKMRADLEDINLDISGEMFGNTTQLNIGGVVSNLTYSMEGINYVSNTSLDLKTLLDVDFESMLFTIAESELLINRLPLELSGDVSVPNDTTFLNLQLKTKASDFENFLALVPKDYEEYLKDITTTGSATISGGVSGYYIDEDYPKIDLQVKVDNGNFKYAEMPEEIKNIRAEMLIGKPQGELDLLKININKAHAEIRNNPVDLTLKISNPVSDPLFDGAFVGKINLDHLKDALPMDSVNISGIIDANLFANGRYSDVEAEAYDKIKSDGVVLLSNFVYDSPDLTQQVVIPSGQMDFSPQNINLGNFILKVGESDFRLSGKVSNYLNYVMKDGVLKGNLQLNSNYVNLNELLRLQVMEEEAEQNAETELETLAFDVPENIDITFRSTINRAVFNRIPITDIKGEVQAVDKKLILDGLDMNMLDGKMTMNGSYENTAQNQPLFDLGFDIAGFDIPTMYHTVAGFRKLIPGAGNSTGKLSTSLGMKGRLSPQLKLIAATTNGKGSFSTNNVEINDSPLFNQLSGILKKEKLRNVTIGDFTANLTVEDGSLLLRPFTTKVIGQETTISGSLNAESLLDMRLDFNVEREMFGPDIQKILAVLPGNEKITMLPAGVVLKGPVGDAKVNLDLSATQKAVTDATKDDLKNSLNKLGDGLKKLFK</sequence>
<dbReference type="AlphaFoldDB" id="A0A0D8J8K5"/>
<dbReference type="OrthoDB" id="596403at2"/>
<dbReference type="InterPro" id="IPR007844">
    <property type="entry name" value="AsmA"/>
</dbReference>
<protein>
    <recommendedName>
        <fullName evidence="1">AsmA domain-containing protein</fullName>
    </recommendedName>
</protein>
<dbReference type="RefSeq" id="WP_045030560.1">
    <property type="nucleotide sequence ID" value="NZ_JRHC01000003.1"/>
</dbReference>
<dbReference type="InterPro" id="IPR052894">
    <property type="entry name" value="AsmA-related"/>
</dbReference>
<feature type="domain" description="AsmA" evidence="1">
    <location>
        <begin position="2"/>
        <end position="200"/>
    </location>
</feature>
<dbReference type="STRING" id="1544798.LH29_13825"/>
<dbReference type="GO" id="GO:0005886">
    <property type="term" value="C:plasma membrane"/>
    <property type="evidence" value="ECO:0007669"/>
    <property type="project" value="TreeGrafter"/>
</dbReference>
<dbReference type="PANTHER" id="PTHR30441">
    <property type="entry name" value="DUF748 DOMAIN-CONTAINING PROTEIN"/>
    <property type="match status" value="1"/>
</dbReference>
<evidence type="ECO:0000313" key="2">
    <source>
        <dbReference type="EMBL" id="KJF43315.1"/>
    </source>
</evidence>
<comment type="caution">
    <text evidence="2">The sequence shown here is derived from an EMBL/GenBank/DDBJ whole genome shotgun (WGS) entry which is preliminary data.</text>
</comment>
<dbReference type="Pfam" id="PF05170">
    <property type="entry name" value="AsmA"/>
    <property type="match status" value="1"/>
</dbReference>
<dbReference type="Proteomes" id="UP000032544">
    <property type="component" value="Unassembled WGS sequence"/>
</dbReference>